<organism evidence="1 2">
    <name type="scientific">Puccinia graminis f. sp. tritici</name>
    <dbReference type="NCBI Taxonomy" id="56615"/>
    <lineage>
        <taxon>Eukaryota</taxon>
        <taxon>Fungi</taxon>
        <taxon>Dikarya</taxon>
        <taxon>Basidiomycota</taxon>
        <taxon>Pucciniomycotina</taxon>
        <taxon>Pucciniomycetes</taxon>
        <taxon>Pucciniales</taxon>
        <taxon>Pucciniaceae</taxon>
        <taxon>Puccinia</taxon>
    </lineage>
</organism>
<name>A0A5B0S360_PUCGR</name>
<reference evidence="1 2" key="1">
    <citation type="submission" date="2019-05" db="EMBL/GenBank/DDBJ databases">
        <title>Emergence of the Ug99 lineage of the wheat stem rust pathogen through somatic hybridization.</title>
        <authorList>
            <person name="Li F."/>
            <person name="Upadhyaya N.M."/>
            <person name="Sperschneider J."/>
            <person name="Matny O."/>
            <person name="Nguyen-Phuc H."/>
            <person name="Mago R."/>
            <person name="Raley C."/>
            <person name="Miller M.E."/>
            <person name="Silverstein K.A.T."/>
            <person name="Henningsen E."/>
            <person name="Hirsch C.D."/>
            <person name="Visser B."/>
            <person name="Pretorius Z.A."/>
            <person name="Steffenson B.J."/>
            <person name="Schwessinger B."/>
            <person name="Dodds P.N."/>
            <person name="Figueroa M."/>
        </authorList>
    </citation>
    <scope>NUCLEOTIDE SEQUENCE [LARGE SCALE GENOMIC DNA]</scope>
    <source>
        <strain evidence="1 2">Ug99</strain>
    </source>
</reference>
<sequence length="154" mass="16753">MHVDASNALAVTTPSPGTASSCFLAGSGPTRVARQADAFYDAARLPNHRIRTGLEPNTSSELTWPSAWWEPGQRAQSDATIRQPSFQSIGVHSGGPAHPVLCDLDTDIYSRGVSNYVHRKNLGATKLYLGARRFLRSNWEPTRRPANLHSSVVS</sequence>
<comment type="caution">
    <text evidence="1">The sequence shown here is derived from an EMBL/GenBank/DDBJ whole genome shotgun (WGS) entry which is preliminary data.</text>
</comment>
<dbReference type="Proteomes" id="UP000325313">
    <property type="component" value="Unassembled WGS sequence"/>
</dbReference>
<protein>
    <submittedName>
        <fullName evidence="1">Uncharacterized protein</fullName>
    </submittedName>
</protein>
<proteinExistence type="predicted"/>
<evidence type="ECO:0000313" key="2">
    <source>
        <dbReference type="Proteomes" id="UP000325313"/>
    </source>
</evidence>
<evidence type="ECO:0000313" key="1">
    <source>
        <dbReference type="EMBL" id="KAA1131493.1"/>
    </source>
</evidence>
<dbReference type="EMBL" id="VDEP01000103">
    <property type="protein sequence ID" value="KAA1131493.1"/>
    <property type="molecule type" value="Genomic_DNA"/>
</dbReference>
<gene>
    <name evidence="1" type="ORF">PGTUg99_021363</name>
</gene>
<accession>A0A5B0S360</accession>
<dbReference type="AlphaFoldDB" id="A0A5B0S360"/>